<accession>A0A062VEW1</accession>
<dbReference type="Proteomes" id="UP000027100">
    <property type="component" value="Unassembled WGS sequence"/>
</dbReference>
<dbReference type="SMART" id="SM00530">
    <property type="entry name" value="HTH_XRE"/>
    <property type="match status" value="1"/>
</dbReference>
<name>A0A062VEW1_9PROT</name>
<organism evidence="2 3">
    <name type="scientific">Hyphomonas polymorpha PS728</name>
    <dbReference type="NCBI Taxonomy" id="1280954"/>
    <lineage>
        <taxon>Bacteria</taxon>
        <taxon>Pseudomonadati</taxon>
        <taxon>Pseudomonadota</taxon>
        <taxon>Alphaproteobacteria</taxon>
        <taxon>Hyphomonadales</taxon>
        <taxon>Hyphomonadaceae</taxon>
        <taxon>Hyphomonas</taxon>
    </lineage>
</organism>
<protein>
    <submittedName>
        <fullName evidence="2">DNA-binding protein</fullName>
    </submittedName>
</protein>
<dbReference type="SUPFAM" id="SSF47413">
    <property type="entry name" value="lambda repressor-like DNA-binding domains"/>
    <property type="match status" value="1"/>
</dbReference>
<dbReference type="Gene3D" id="1.10.260.40">
    <property type="entry name" value="lambda repressor-like DNA-binding domains"/>
    <property type="match status" value="1"/>
</dbReference>
<dbReference type="eggNOG" id="COG1396">
    <property type="taxonomic scope" value="Bacteria"/>
</dbReference>
<dbReference type="InterPro" id="IPR013435">
    <property type="entry name" value="Mobile_mystery_prot_A"/>
</dbReference>
<evidence type="ECO:0000313" key="2">
    <source>
        <dbReference type="EMBL" id="KCZ98004.1"/>
    </source>
</evidence>
<dbReference type="EMBL" id="ARYM01000013">
    <property type="protein sequence ID" value="KCZ98004.1"/>
    <property type="molecule type" value="Genomic_DNA"/>
</dbReference>
<evidence type="ECO:0000313" key="3">
    <source>
        <dbReference type="Proteomes" id="UP000027100"/>
    </source>
</evidence>
<dbReference type="NCBIfam" id="TIGR02612">
    <property type="entry name" value="mob_myst_A"/>
    <property type="match status" value="1"/>
</dbReference>
<feature type="domain" description="HTH cro/C1-type" evidence="1">
    <location>
        <begin position="34"/>
        <end position="90"/>
    </location>
</feature>
<dbReference type="InterPro" id="IPR001387">
    <property type="entry name" value="Cro/C1-type_HTH"/>
</dbReference>
<dbReference type="STRING" id="1280954.HPO_11838"/>
<dbReference type="PATRIC" id="fig|1280954.3.peg.2395"/>
<dbReference type="Pfam" id="PF01381">
    <property type="entry name" value="HTH_3"/>
    <property type="match status" value="1"/>
</dbReference>
<sequence>MSVKDTARRQIARKISESARNPANTLRTPPGGWIANVRKALGMSGTQLGKRLSLTRGRISQAELAEAEGGVTLRTMQDMAEAMGCRFVYAIVPASGELDDLIEAQARRKATRIVSRAATHMALEQQSLSAEQNKAEIDRLTRALVADPPSHFWD</sequence>
<dbReference type="GO" id="GO:0003677">
    <property type="term" value="F:DNA binding"/>
    <property type="evidence" value="ECO:0007669"/>
    <property type="project" value="UniProtKB-KW"/>
</dbReference>
<dbReference type="CDD" id="cd00093">
    <property type="entry name" value="HTH_XRE"/>
    <property type="match status" value="1"/>
</dbReference>
<dbReference type="AlphaFoldDB" id="A0A062VEW1"/>
<keyword evidence="2" id="KW-0238">DNA-binding</keyword>
<dbReference type="RefSeq" id="WP_035598932.1">
    <property type="nucleotide sequence ID" value="NZ_ARYM01000013.1"/>
</dbReference>
<gene>
    <name evidence="2" type="ORF">HPO_11838</name>
</gene>
<comment type="caution">
    <text evidence="2">The sequence shown here is derived from an EMBL/GenBank/DDBJ whole genome shotgun (WGS) entry which is preliminary data.</text>
</comment>
<reference evidence="2 3" key="1">
    <citation type="journal article" date="2014" name="Antonie Van Leeuwenhoek">
        <title>Hyphomonas beringensis sp. nov. and Hyphomonas chukchiensis sp. nov., isolated from surface seawater of the Bering Sea and Chukchi Sea.</title>
        <authorList>
            <person name="Li C."/>
            <person name="Lai Q."/>
            <person name="Li G."/>
            <person name="Dong C."/>
            <person name="Wang J."/>
            <person name="Liao Y."/>
            <person name="Shao Z."/>
        </authorList>
    </citation>
    <scope>NUCLEOTIDE SEQUENCE [LARGE SCALE GENOMIC DNA]</scope>
    <source>
        <strain evidence="2 3">PS728</strain>
    </source>
</reference>
<evidence type="ECO:0000259" key="1">
    <source>
        <dbReference type="PROSITE" id="PS50943"/>
    </source>
</evidence>
<dbReference type="InterPro" id="IPR010982">
    <property type="entry name" value="Lambda_DNA-bd_dom_sf"/>
</dbReference>
<dbReference type="OrthoDB" id="9785949at2"/>
<keyword evidence="3" id="KW-1185">Reference proteome</keyword>
<proteinExistence type="predicted"/>
<dbReference type="PROSITE" id="PS50943">
    <property type="entry name" value="HTH_CROC1"/>
    <property type="match status" value="1"/>
</dbReference>